<evidence type="ECO:0000313" key="3">
    <source>
        <dbReference type="EnsemblMetazoa" id="G7899.1:cds"/>
    </source>
</evidence>
<dbReference type="SUPFAM" id="SSF52540">
    <property type="entry name" value="P-loop containing nucleoside triphosphate hydrolases"/>
    <property type="match status" value="1"/>
</dbReference>
<evidence type="ECO:0000313" key="4">
    <source>
        <dbReference type="Proteomes" id="UP000005408"/>
    </source>
</evidence>
<dbReference type="Pfam" id="PF18738">
    <property type="entry name" value="HEPN_DZIP3"/>
    <property type="match status" value="1"/>
</dbReference>
<reference evidence="3" key="1">
    <citation type="submission" date="2022-08" db="UniProtKB">
        <authorList>
            <consortium name="EnsemblMetazoa"/>
        </authorList>
    </citation>
    <scope>IDENTIFICATION</scope>
    <source>
        <strain evidence="3">05x7-T-G4-1.051#20</strain>
    </source>
</reference>
<dbReference type="InterPro" id="IPR049050">
    <property type="entry name" value="nSTAND3"/>
</dbReference>
<dbReference type="InterPro" id="IPR041249">
    <property type="entry name" value="HEPN_DZIP3"/>
</dbReference>
<proteinExistence type="predicted"/>
<sequence length="674" mass="78290">MYLSKYASTQHTTNLARVARMILGPCTDVLRAVLTNEMSPSALSHNVKTFLANHPKHRKCPINTEQEKIIHCKIYDNFDISLLYTVLRNICRITEHKNGWGNVPLPADRSVSANIERIRLIRNEYGHISECSLSDIQFKTKWHDIFRIVKELESCLSSSTKIQNDVIFISTCSMDPEQESKYIKQLLDLDKKIQHISEETNRMKKNCVPENLKVIYEREILKWKEDDLMFVETHNFATMFDQVKEQTYVMFVGVPGCGKTATARHIALILQTEGYQILPIKDIKDIETYCDPHLPQVFVIDDVIGVFGLDMAELNLLRKYQDRLKCPTMPKTKTLMTCREVVYRNEAFSNTSFFAQEKHVINLSSSANVLTETDKYKLLAKYNLNVYQFQVMILPKTSRMFPLLCKLFSKKKEYKVHGYTFFITPIPCILEAMDEMKTNNRIQYAALVLLMANQNKLSGEDLEDVQCSTNAFTEIKDKVLQKCKVSSRTDTFEFTDALAEMEGTYTKKSGYTFTFEHDYMFEIIAYHFGRQCPEIILQIMKSDYISYYIELDTCISRTIEKRKGSEDVAESVQHSETIIKQDDVFNLCITLTEKQYPILFERLLKDIKNGDYYNVLRTMFSLLKGLLEFLSPLEKENHSLILSVLVCSMIQYSKSLIKKNILYDNLPIKICRYV</sequence>
<evidence type="ECO:0000259" key="1">
    <source>
        <dbReference type="Pfam" id="PF18738"/>
    </source>
</evidence>
<organism evidence="3 4">
    <name type="scientific">Magallana gigas</name>
    <name type="common">Pacific oyster</name>
    <name type="synonym">Crassostrea gigas</name>
    <dbReference type="NCBI Taxonomy" id="29159"/>
    <lineage>
        <taxon>Eukaryota</taxon>
        <taxon>Metazoa</taxon>
        <taxon>Spiralia</taxon>
        <taxon>Lophotrochozoa</taxon>
        <taxon>Mollusca</taxon>
        <taxon>Bivalvia</taxon>
        <taxon>Autobranchia</taxon>
        <taxon>Pteriomorphia</taxon>
        <taxon>Ostreida</taxon>
        <taxon>Ostreoidea</taxon>
        <taxon>Ostreidae</taxon>
        <taxon>Magallana</taxon>
    </lineage>
</organism>
<dbReference type="Pfam" id="PF20720">
    <property type="entry name" value="nSTAND3"/>
    <property type="match status" value="1"/>
</dbReference>
<feature type="domain" description="DZIP3-like HEPN" evidence="1">
    <location>
        <begin position="48"/>
        <end position="182"/>
    </location>
</feature>
<dbReference type="EnsemblMetazoa" id="G7899.1">
    <property type="protein sequence ID" value="G7899.1:cds"/>
    <property type="gene ID" value="G7899"/>
</dbReference>
<feature type="domain" description="Novel STAND NTPase 3" evidence="2">
    <location>
        <begin position="230"/>
        <end position="382"/>
    </location>
</feature>
<dbReference type="AlphaFoldDB" id="A0A8W8NXA4"/>
<keyword evidence="4" id="KW-1185">Reference proteome</keyword>
<evidence type="ECO:0008006" key="5">
    <source>
        <dbReference type="Google" id="ProtNLM"/>
    </source>
</evidence>
<protein>
    <recommendedName>
        <fullName evidence="5">DZIP3-like HEPN domain-containing protein</fullName>
    </recommendedName>
</protein>
<dbReference type="InterPro" id="IPR027417">
    <property type="entry name" value="P-loop_NTPase"/>
</dbReference>
<evidence type="ECO:0000259" key="2">
    <source>
        <dbReference type="Pfam" id="PF20720"/>
    </source>
</evidence>
<accession>A0A8W8NXA4</accession>
<name>A0A8W8NXA4_MAGGI</name>
<dbReference type="Proteomes" id="UP000005408">
    <property type="component" value="Unassembled WGS sequence"/>
</dbReference>